<name>A0A8H3ZEL7_9PEZI</name>
<comment type="caution">
    <text evidence="1">The sequence shown here is derived from an EMBL/GenBank/DDBJ whole genome shotgun (WGS) entry which is preliminary data.</text>
</comment>
<gene>
    <name evidence="1" type="ORF">GQ607_016499</name>
</gene>
<dbReference type="AlphaFoldDB" id="A0A8H3ZEL7"/>
<accession>A0A8H3ZEL7</accession>
<sequence length="91" mass="10649">MDSSHVTHPGTFIDQTQQQRLHIKVLVWHLSCGASFTGHFTHLWPTFCHFYHKVAYLSTHSRGLRFHLFYRHWLSRPVVSHTVVVLSGNLN</sequence>
<evidence type="ECO:0000313" key="2">
    <source>
        <dbReference type="Proteomes" id="UP000434172"/>
    </source>
</evidence>
<evidence type="ECO:0000313" key="1">
    <source>
        <dbReference type="EMBL" id="KAF0316253.1"/>
    </source>
</evidence>
<reference evidence="1 2" key="1">
    <citation type="submission" date="2019-12" db="EMBL/GenBank/DDBJ databases">
        <title>A genome sequence resource for the geographically widespread anthracnose pathogen Colletotrichum asianum.</title>
        <authorList>
            <person name="Meng Y."/>
        </authorList>
    </citation>
    <scope>NUCLEOTIDE SEQUENCE [LARGE SCALE GENOMIC DNA]</scope>
    <source>
        <strain evidence="1 2">ICMP 18580</strain>
    </source>
</reference>
<protein>
    <submittedName>
        <fullName evidence="1">Uncharacterized protein</fullName>
    </submittedName>
</protein>
<proteinExistence type="predicted"/>
<dbReference type="Proteomes" id="UP000434172">
    <property type="component" value="Unassembled WGS sequence"/>
</dbReference>
<organism evidence="1 2">
    <name type="scientific">Colletotrichum asianum</name>
    <dbReference type="NCBI Taxonomy" id="702518"/>
    <lineage>
        <taxon>Eukaryota</taxon>
        <taxon>Fungi</taxon>
        <taxon>Dikarya</taxon>
        <taxon>Ascomycota</taxon>
        <taxon>Pezizomycotina</taxon>
        <taxon>Sordariomycetes</taxon>
        <taxon>Hypocreomycetidae</taxon>
        <taxon>Glomerellales</taxon>
        <taxon>Glomerellaceae</taxon>
        <taxon>Colletotrichum</taxon>
        <taxon>Colletotrichum gloeosporioides species complex</taxon>
    </lineage>
</organism>
<keyword evidence="2" id="KW-1185">Reference proteome</keyword>
<dbReference type="EMBL" id="WOWK01000166">
    <property type="protein sequence ID" value="KAF0316253.1"/>
    <property type="molecule type" value="Genomic_DNA"/>
</dbReference>